<dbReference type="Proteomes" id="UP000290921">
    <property type="component" value="Unassembled WGS sequence"/>
</dbReference>
<evidence type="ECO:0000313" key="4">
    <source>
        <dbReference type="Proteomes" id="UP000290921"/>
    </source>
</evidence>
<keyword evidence="1" id="KW-1133">Transmembrane helix</keyword>
<gene>
    <name evidence="3" type="ORF">DP130_12115</name>
    <name evidence="2" type="ORF">K234311028_04800</name>
</gene>
<reference evidence="3 4" key="1">
    <citation type="submission" date="2018-06" db="EMBL/GenBank/DDBJ databases">
        <title>Genome conservation of Clostridium tetani.</title>
        <authorList>
            <person name="Bruggemann H."/>
            <person name="Popoff M.R."/>
        </authorList>
    </citation>
    <scope>NUCLEOTIDE SEQUENCE [LARGE SCALE GENOMIC DNA]</scope>
    <source>
        <strain evidence="3 4">2017.061</strain>
    </source>
</reference>
<sequence>MDENKIEKLLYQIGEEEVKIPPEDEDIVEKAKSYIEYRHLRYLIPLGFVLNIVIIIFMIVSILPKMSLKDIILWCNISFSLSNGIIALCILCFNNLQEKFE</sequence>
<dbReference type="RefSeq" id="WP_129030861.1">
    <property type="nucleotide sequence ID" value="NZ_AP026806.1"/>
</dbReference>
<dbReference type="EMBL" id="QMAP01000013">
    <property type="protein sequence ID" value="RXI45352.1"/>
    <property type="molecule type" value="Genomic_DNA"/>
</dbReference>
<keyword evidence="1" id="KW-0812">Transmembrane</keyword>
<dbReference type="AlphaFoldDB" id="A0A4Q0VBK3"/>
<accession>A0A4Q0VBK3</accession>
<evidence type="ECO:0000313" key="3">
    <source>
        <dbReference type="EMBL" id="RXI45352.1"/>
    </source>
</evidence>
<feature type="transmembrane region" description="Helical" evidence="1">
    <location>
        <begin position="71"/>
        <end position="93"/>
    </location>
</feature>
<feature type="transmembrane region" description="Helical" evidence="1">
    <location>
        <begin position="42"/>
        <end position="65"/>
    </location>
</feature>
<dbReference type="Proteomes" id="UP001321763">
    <property type="component" value="Chromosome"/>
</dbReference>
<reference evidence="2 5" key="2">
    <citation type="submission" date="2022-09" db="EMBL/GenBank/DDBJ databases">
        <title>complete genome sequences of Clostridium tetani str. KHSU-234311-028 isolated from soil.</title>
        <authorList>
            <person name="Sekizuka T."/>
            <person name="Shitada C."/>
            <person name="Takahashi M."/>
            <person name="Kuroda M."/>
        </authorList>
    </citation>
    <scope>NUCLEOTIDE SEQUENCE [LARGE SCALE GENOMIC DNA]</scope>
    <source>
        <strain evidence="2 5">KHSU-234311-028</strain>
    </source>
</reference>
<organism evidence="3 4">
    <name type="scientific">Clostridium tetani</name>
    <dbReference type="NCBI Taxonomy" id="1513"/>
    <lineage>
        <taxon>Bacteria</taxon>
        <taxon>Bacillati</taxon>
        <taxon>Bacillota</taxon>
        <taxon>Clostridia</taxon>
        <taxon>Eubacteriales</taxon>
        <taxon>Clostridiaceae</taxon>
        <taxon>Clostridium</taxon>
    </lineage>
</organism>
<name>A0A4Q0VBK3_CLOTA</name>
<dbReference type="EMBL" id="AP026818">
    <property type="protein sequence ID" value="BDR80234.1"/>
    <property type="molecule type" value="Genomic_DNA"/>
</dbReference>
<protein>
    <submittedName>
        <fullName evidence="3">Uncharacterized protein</fullName>
    </submittedName>
</protein>
<keyword evidence="1" id="KW-0472">Membrane</keyword>
<evidence type="ECO:0000313" key="5">
    <source>
        <dbReference type="Proteomes" id="UP001321763"/>
    </source>
</evidence>
<proteinExistence type="predicted"/>
<evidence type="ECO:0000313" key="2">
    <source>
        <dbReference type="EMBL" id="BDR80234.1"/>
    </source>
</evidence>
<evidence type="ECO:0000256" key="1">
    <source>
        <dbReference type="SAM" id="Phobius"/>
    </source>
</evidence>